<dbReference type="PROSITE" id="PS50005">
    <property type="entry name" value="TPR"/>
    <property type="match status" value="1"/>
</dbReference>
<evidence type="ECO:0000256" key="4">
    <source>
        <dbReference type="ARBA" id="ARBA00022803"/>
    </source>
</evidence>
<keyword evidence="3" id="KW-0677">Repeat</keyword>
<dbReference type="PANTHER" id="PTHR46630">
    <property type="entry name" value="TETRATRICOPEPTIDE REPEAT PROTEIN 29"/>
    <property type="match status" value="1"/>
</dbReference>
<keyword evidence="2" id="KW-0963">Cytoplasm</keyword>
<dbReference type="PANTHER" id="PTHR46630:SF1">
    <property type="entry name" value="TETRATRICOPEPTIDE REPEAT PROTEIN 29"/>
    <property type="match status" value="1"/>
</dbReference>
<dbReference type="PROSITE" id="PS51257">
    <property type="entry name" value="PROKAR_LIPOPROTEIN"/>
    <property type="match status" value="1"/>
</dbReference>
<dbReference type="SMART" id="SM00028">
    <property type="entry name" value="TPR"/>
    <property type="match status" value="4"/>
</dbReference>
<dbReference type="SUPFAM" id="SSF48452">
    <property type="entry name" value="TPR-like"/>
    <property type="match status" value="1"/>
</dbReference>
<feature type="repeat" description="TPR" evidence="6">
    <location>
        <begin position="103"/>
        <end position="136"/>
    </location>
</feature>
<feature type="chain" id="PRO_5026018638" evidence="7">
    <location>
        <begin position="20"/>
        <end position="274"/>
    </location>
</feature>
<sequence length="274" mass="31292">MKRILLAIVILAALFAATGCDRGGGPGREDIEHAREAYSKGLYLEAEKNYERYLQDEPQGRFRTEAWNRLSEIAISVKGDLDRAVVLLEAMYLELGTDPEAAWRIMFQLGDIYAQLGNRSKALESFEKCMVYAVESPEHTYVTQLRMAKLYRNMGNYDMVAVTLENCADSAKDDDAKARCLYELAQSYSFISNWNQSRRALETLLSLDGVKEQTRVLAVFLLADIYENERDYNKARELLQSIVKTYPNPKVVETRLANLPYIEPQKEIPQPPQN</sequence>
<dbReference type="Gene3D" id="1.25.40.10">
    <property type="entry name" value="Tetratricopeptide repeat domain"/>
    <property type="match status" value="2"/>
</dbReference>
<dbReference type="GO" id="GO:0005737">
    <property type="term" value="C:cytoplasm"/>
    <property type="evidence" value="ECO:0007669"/>
    <property type="project" value="UniProtKB-SubCell"/>
</dbReference>
<dbReference type="Proteomes" id="UP000428328">
    <property type="component" value="Chromosome"/>
</dbReference>
<evidence type="ECO:0000256" key="6">
    <source>
        <dbReference type="PROSITE-ProRule" id="PRU00339"/>
    </source>
</evidence>
<proteinExistence type="inferred from homology"/>
<dbReference type="RefSeq" id="WP_158946724.1">
    <property type="nucleotide sequence ID" value="NZ_CP046400.1"/>
</dbReference>
<evidence type="ECO:0000256" key="3">
    <source>
        <dbReference type="ARBA" id="ARBA00022737"/>
    </source>
</evidence>
<feature type="signal peptide" evidence="7">
    <location>
        <begin position="1"/>
        <end position="19"/>
    </location>
</feature>
<dbReference type="Pfam" id="PF13174">
    <property type="entry name" value="TPR_6"/>
    <property type="match status" value="1"/>
</dbReference>
<comment type="similarity">
    <text evidence="5">Belongs to the Rap family.</text>
</comment>
<evidence type="ECO:0000256" key="2">
    <source>
        <dbReference type="ARBA" id="ARBA00022490"/>
    </source>
</evidence>
<dbReference type="EMBL" id="CP046400">
    <property type="protein sequence ID" value="QGY39498.1"/>
    <property type="molecule type" value="Genomic_DNA"/>
</dbReference>
<dbReference type="InterPro" id="IPR051476">
    <property type="entry name" value="Bac_ResReg_Asp_Phosphatase"/>
</dbReference>
<evidence type="ECO:0000256" key="7">
    <source>
        <dbReference type="SAM" id="SignalP"/>
    </source>
</evidence>
<dbReference type="InterPro" id="IPR011990">
    <property type="entry name" value="TPR-like_helical_dom_sf"/>
</dbReference>
<evidence type="ECO:0000313" key="9">
    <source>
        <dbReference type="Proteomes" id="UP000428328"/>
    </source>
</evidence>
<comment type="subcellular location">
    <subcellularLocation>
        <location evidence="1">Cytoplasm</location>
    </subcellularLocation>
</comment>
<organism evidence="8 9">
    <name type="scientific">Pseudodesulfovibrio cashew</name>
    <dbReference type="NCBI Taxonomy" id="2678688"/>
    <lineage>
        <taxon>Bacteria</taxon>
        <taxon>Pseudomonadati</taxon>
        <taxon>Thermodesulfobacteriota</taxon>
        <taxon>Desulfovibrionia</taxon>
        <taxon>Desulfovibrionales</taxon>
        <taxon>Desulfovibrionaceae</taxon>
    </lineage>
</organism>
<dbReference type="InterPro" id="IPR019734">
    <property type="entry name" value="TPR_rpt"/>
</dbReference>
<protein>
    <submittedName>
        <fullName evidence="8">Tetratricopeptide repeat protein</fullName>
    </submittedName>
</protein>
<name>A0A6I6JER6_9BACT</name>
<dbReference type="Pfam" id="PF13181">
    <property type="entry name" value="TPR_8"/>
    <property type="match status" value="1"/>
</dbReference>
<gene>
    <name evidence="8" type="ORF">GM415_04980</name>
</gene>
<keyword evidence="9" id="KW-1185">Reference proteome</keyword>
<accession>A0A6I6JER6</accession>
<evidence type="ECO:0000256" key="1">
    <source>
        <dbReference type="ARBA" id="ARBA00004496"/>
    </source>
</evidence>
<dbReference type="AlphaFoldDB" id="A0A6I6JER6"/>
<keyword evidence="7" id="KW-0732">Signal</keyword>
<dbReference type="KEGG" id="psel:GM415_04980"/>
<dbReference type="Pfam" id="PF13432">
    <property type="entry name" value="TPR_16"/>
    <property type="match status" value="1"/>
</dbReference>
<keyword evidence="4 6" id="KW-0802">TPR repeat</keyword>
<reference evidence="8 9" key="1">
    <citation type="submission" date="2019-11" db="EMBL/GenBank/DDBJ databases">
        <authorList>
            <person name="Zheng R.K."/>
            <person name="Sun C.M."/>
        </authorList>
    </citation>
    <scope>NUCLEOTIDE SEQUENCE [LARGE SCALE GENOMIC DNA]</scope>
    <source>
        <strain evidence="8 9">SRB007</strain>
    </source>
</reference>
<evidence type="ECO:0000313" key="8">
    <source>
        <dbReference type="EMBL" id="QGY39498.1"/>
    </source>
</evidence>
<evidence type="ECO:0000256" key="5">
    <source>
        <dbReference type="ARBA" id="ARBA00038253"/>
    </source>
</evidence>